<keyword evidence="1" id="KW-1133">Transmembrane helix</keyword>
<dbReference type="RefSeq" id="WP_037549649.1">
    <property type="nucleotide sequence ID" value="NZ_JNUP01000071.1"/>
</dbReference>
<feature type="transmembrane region" description="Helical" evidence="1">
    <location>
        <begin position="201"/>
        <end position="222"/>
    </location>
</feature>
<dbReference type="eggNOG" id="ENOG502ZB9P">
    <property type="taxonomic scope" value="Bacteria"/>
</dbReference>
<dbReference type="AlphaFoldDB" id="A0A098QUA9"/>
<reference evidence="2 3" key="1">
    <citation type="submission" date="2014-05" db="EMBL/GenBank/DDBJ databases">
        <title>De novo Genome Sequence of Spirocheata sp.</title>
        <authorList>
            <person name="Shivani Y."/>
            <person name="Subhash Y."/>
            <person name="Tushar L."/>
            <person name="Sasikala C."/>
            <person name="Ramana C.V."/>
        </authorList>
    </citation>
    <scope>NUCLEOTIDE SEQUENCE [LARGE SCALE GENOMIC DNA]</scope>
    <source>
        <strain evidence="2 3">JC230</strain>
    </source>
</reference>
<dbReference type="STRING" id="1480694.DC28_13670"/>
<feature type="transmembrane region" description="Helical" evidence="1">
    <location>
        <begin position="87"/>
        <end position="107"/>
    </location>
</feature>
<keyword evidence="1" id="KW-0812">Transmembrane</keyword>
<evidence type="ECO:0000256" key="1">
    <source>
        <dbReference type="SAM" id="Phobius"/>
    </source>
</evidence>
<feature type="transmembrane region" description="Helical" evidence="1">
    <location>
        <begin position="54"/>
        <end position="75"/>
    </location>
</feature>
<sequence>MSHQVTIERPRSVAFGILLLAGIVTGIFTSLPALESPDYLQNLVHMKSDIHLAAVFQALMAGVYGAIAVILYPLIAMEDPGKARGYLVFRGIGTAFLFVGIVTLLLFEPLGAYAAQSTGSGMAQSEDPALLGSLLRQGRDWLNHIGMVLPWSIGGGILYLSFLRSRIIPPWMAWAGLVSSAASIVATGLYMVGLIKIVTPAYFALTLPTAVLEICLAFYVLIRGFRVPDSQMKGELV</sequence>
<name>A0A098QUA9_9SPIO</name>
<accession>A0A098QUA9</accession>
<gene>
    <name evidence="2" type="ORF">DC28_13670</name>
</gene>
<dbReference type="InterPro" id="IPR025495">
    <property type="entry name" value="DUF4386"/>
</dbReference>
<dbReference type="EMBL" id="JNUP01000071">
    <property type="protein sequence ID" value="KGE70978.1"/>
    <property type="molecule type" value="Genomic_DNA"/>
</dbReference>
<dbReference type="Proteomes" id="UP000029692">
    <property type="component" value="Unassembled WGS sequence"/>
</dbReference>
<comment type="caution">
    <text evidence="2">The sequence shown here is derived from an EMBL/GenBank/DDBJ whole genome shotgun (WGS) entry which is preliminary data.</text>
</comment>
<dbReference type="OrthoDB" id="1161162at2"/>
<protein>
    <recommendedName>
        <fullName evidence="4">DUF4386 domain-containing protein</fullName>
    </recommendedName>
</protein>
<feature type="transmembrane region" description="Helical" evidence="1">
    <location>
        <begin position="174"/>
        <end position="195"/>
    </location>
</feature>
<dbReference type="Pfam" id="PF14329">
    <property type="entry name" value="DUF4386"/>
    <property type="match status" value="1"/>
</dbReference>
<evidence type="ECO:0000313" key="2">
    <source>
        <dbReference type="EMBL" id="KGE70978.1"/>
    </source>
</evidence>
<proteinExistence type="predicted"/>
<organism evidence="2 3">
    <name type="scientific">Spirochaeta lutea</name>
    <dbReference type="NCBI Taxonomy" id="1480694"/>
    <lineage>
        <taxon>Bacteria</taxon>
        <taxon>Pseudomonadati</taxon>
        <taxon>Spirochaetota</taxon>
        <taxon>Spirochaetia</taxon>
        <taxon>Spirochaetales</taxon>
        <taxon>Spirochaetaceae</taxon>
        <taxon>Spirochaeta</taxon>
    </lineage>
</organism>
<feature type="transmembrane region" description="Helical" evidence="1">
    <location>
        <begin position="141"/>
        <end position="162"/>
    </location>
</feature>
<keyword evidence="1" id="KW-0472">Membrane</keyword>
<evidence type="ECO:0008006" key="4">
    <source>
        <dbReference type="Google" id="ProtNLM"/>
    </source>
</evidence>
<evidence type="ECO:0000313" key="3">
    <source>
        <dbReference type="Proteomes" id="UP000029692"/>
    </source>
</evidence>
<keyword evidence="3" id="KW-1185">Reference proteome</keyword>
<feature type="transmembrane region" description="Helical" evidence="1">
    <location>
        <begin position="12"/>
        <end position="34"/>
    </location>
</feature>